<dbReference type="PANTHER" id="PTHR30620">
    <property type="entry name" value="PERIPLASMIC BETA-GLUCOSIDASE-RELATED"/>
    <property type="match status" value="1"/>
</dbReference>
<dbReference type="SUPFAM" id="SSF51445">
    <property type="entry name" value="(Trans)glycosidases"/>
    <property type="match status" value="1"/>
</dbReference>
<evidence type="ECO:0000256" key="5">
    <source>
        <dbReference type="ARBA" id="ARBA00022801"/>
    </source>
</evidence>
<evidence type="ECO:0000256" key="3">
    <source>
        <dbReference type="ARBA" id="ARBA00012744"/>
    </source>
</evidence>
<comment type="similarity">
    <text evidence="2">Belongs to the glycosyl hydrolase 3 family.</text>
</comment>
<dbReference type="EMBL" id="BMBA01000001">
    <property type="protein sequence ID" value="GFZ29830.1"/>
    <property type="molecule type" value="Genomic_DNA"/>
</dbReference>
<evidence type="ECO:0000256" key="4">
    <source>
        <dbReference type="ARBA" id="ARBA00022729"/>
    </source>
</evidence>
<dbReference type="InterPro" id="IPR001764">
    <property type="entry name" value="Glyco_hydro_3_N"/>
</dbReference>
<dbReference type="InterPro" id="IPR002772">
    <property type="entry name" value="Glyco_hydro_3_C"/>
</dbReference>
<gene>
    <name evidence="9" type="ORF">CSC2_03560</name>
</gene>
<dbReference type="RefSeq" id="WP_206867840.1">
    <property type="nucleotide sequence ID" value="NZ_BMBA01000001.1"/>
</dbReference>
<evidence type="ECO:0000313" key="10">
    <source>
        <dbReference type="Proteomes" id="UP000663802"/>
    </source>
</evidence>
<dbReference type="Gene3D" id="3.20.20.300">
    <property type="entry name" value="Glycoside hydrolase, family 3, N-terminal domain"/>
    <property type="match status" value="1"/>
</dbReference>
<dbReference type="Pfam" id="PF00933">
    <property type="entry name" value="Glyco_hydro_3"/>
    <property type="match status" value="1"/>
</dbReference>
<protein>
    <recommendedName>
        <fullName evidence="3">beta-glucosidase</fullName>
        <ecNumber evidence="3">3.2.1.21</ecNumber>
    </recommendedName>
</protein>
<evidence type="ECO:0000256" key="6">
    <source>
        <dbReference type="ARBA" id="ARBA00023295"/>
    </source>
</evidence>
<dbReference type="SUPFAM" id="SSF52279">
    <property type="entry name" value="Beta-D-glucan exohydrolase, C-terminal domain"/>
    <property type="match status" value="1"/>
</dbReference>
<keyword evidence="10" id="KW-1185">Reference proteome</keyword>
<proteinExistence type="inferred from homology"/>
<dbReference type="EC" id="3.2.1.21" evidence="3"/>
<accession>A0ABQ1E522</accession>
<keyword evidence="4" id="KW-0732">Signal</keyword>
<comment type="catalytic activity">
    <reaction evidence="1">
        <text>Hydrolysis of terminal, non-reducing beta-D-glucosyl residues with release of beta-D-glucose.</text>
        <dbReference type="EC" id="3.2.1.21"/>
    </reaction>
</comment>
<comment type="caution">
    <text evidence="9">The sequence shown here is derived from an EMBL/GenBank/DDBJ whole genome shotgun (WGS) entry which is preliminary data.</text>
</comment>
<dbReference type="Gene3D" id="3.40.50.1700">
    <property type="entry name" value="Glycoside hydrolase family 3 C-terminal domain"/>
    <property type="match status" value="1"/>
</dbReference>
<dbReference type="InterPro" id="IPR036881">
    <property type="entry name" value="Glyco_hydro_3_C_sf"/>
</dbReference>
<keyword evidence="5" id="KW-0378">Hydrolase</keyword>
<feature type="domain" description="Glycoside hydrolase family 3 C-terminal" evidence="8">
    <location>
        <begin position="502"/>
        <end position="734"/>
    </location>
</feature>
<evidence type="ECO:0000259" key="7">
    <source>
        <dbReference type="Pfam" id="PF00933"/>
    </source>
</evidence>
<name>A0ABQ1E522_9CLOT</name>
<dbReference type="Pfam" id="PF01915">
    <property type="entry name" value="Glyco_hydro_3_C"/>
    <property type="match status" value="1"/>
</dbReference>
<evidence type="ECO:0000313" key="9">
    <source>
        <dbReference type="EMBL" id="GFZ29830.1"/>
    </source>
</evidence>
<reference evidence="9 10" key="1">
    <citation type="journal article" date="2021" name="Int. J. Syst. Evol. Microbiol.">
        <title>Clostridium zeae sp. nov., isolated from corn silage.</title>
        <authorList>
            <person name="Kobayashi H."/>
            <person name="Tanizawa Y."/>
            <person name="Yagura M."/>
            <person name="Sakamoto M."/>
            <person name="Ohkuma M."/>
            <person name="Tohno M."/>
        </authorList>
    </citation>
    <scope>NUCLEOTIDE SEQUENCE [LARGE SCALE GENOMIC DNA]</scope>
    <source>
        <strain evidence="9 10">CSC2</strain>
    </source>
</reference>
<evidence type="ECO:0000256" key="1">
    <source>
        <dbReference type="ARBA" id="ARBA00000448"/>
    </source>
</evidence>
<dbReference type="InterPro" id="IPR036962">
    <property type="entry name" value="Glyco_hydro_3_N_sf"/>
</dbReference>
<dbReference type="PANTHER" id="PTHR30620:SF16">
    <property type="entry name" value="LYSOSOMAL BETA GLUCOSIDASE"/>
    <property type="match status" value="1"/>
</dbReference>
<dbReference type="PRINTS" id="PR00133">
    <property type="entry name" value="GLHYDRLASE3"/>
</dbReference>
<dbReference type="InterPro" id="IPR017853">
    <property type="entry name" value="GH"/>
</dbReference>
<sequence>MMNLRQINKGDYVIIINESGKNVAYSKNSGIKIIEQDGFAFKNLSKSGKLEKYEDWRLPAKERAKDLASKLSIKQIAGLMLYSGHQAVFSKKDSFSKAFDGTYNGKTFDETDVKITDLTDQQKKFLEDDNLRHVLVTAVDDAKTSALWNNNLQAFVEGFGFGIPVNISSDPRHTTSANAEFNAGAGGDISKWPEPLGLAATFSSEEVSKFGFIASKEYRALGIATALSPQVDIATDPRWMRFSGTLGEDPILARDLAEAYCNGFQTSVGESETEDGWGYESVNAMVKHWPGGGSCESGRDAHFAYGKYAVYPGNNFNDHLIPFTEGAFKLSGKTKKASAVMPYYTISYDIDKKYGENVGNSFSKYIIKDLLREKYDYDGVVCTDWGITKGNNVIDGFISGKSWGVEKLSESERHFKVLMAGVDQFGGNNEVLPIIDAYEMGVKEFGEKYMRERFEKSAVRLLLNIFRTGLFENPYVDPEDSDKIVGNAEYMKAGYECQLKSLVMLKNKNQILPIKERKNVYIPNRRLKESKDWFGNVIPAREIEPVNKAIIEKYFNVVEKAEEADFSIVFIESPKTVGYSKEEGYVPISLQYRPYKAINSRKVSLAGGDPLEKSKNRAYYGKTNYATNEEDLDIILETKNLMAQKPVVVSINMANPTVLNEFENKVDAIVVDFGVQVQVILDVISGKHNPSGLLPFNMPKDMTTVEEQFEDVPHDMKCYSDELGNKYSFAYGLNFNGVINDERVRKYNVVKL</sequence>
<feature type="domain" description="Glycoside hydrolase family 3 N-terminal" evidence="7">
    <location>
        <begin position="120"/>
        <end position="431"/>
    </location>
</feature>
<dbReference type="Proteomes" id="UP000663802">
    <property type="component" value="Unassembled WGS sequence"/>
</dbReference>
<evidence type="ECO:0000259" key="8">
    <source>
        <dbReference type="Pfam" id="PF01915"/>
    </source>
</evidence>
<dbReference type="InterPro" id="IPR051915">
    <property type="entry name" value="Cellulose_Degrad_GH3"/>
</dbReference>
<keyword evidence="6" id="KW-0326">Glycosidase</keyword>
<evidence type="ECO:0000256" key="2">
    <source>
        <dbReference type="ARBA" id="ARBA00005336"/>
    </source>
</evidence>
<organism evidence="9 10">
    <name type="scientific">Clostridium zeae</name>
    <dbReference type="NCBI Taxonomy" id="2759022"/>
    <lineage>
        <taxon>Bacteria</taxon>
        <taxon>Bacillati</taxon>
        <taxon>Bacillota</taxon>
        <taxon>Clostridia</taxon>
        <taxon>Eubacteriales</taxon>
        <taxon>Clostridiaceae</taxon>
        <taxon>Clostridium</taxon>
    </lineage>
</organism>